<dbReference type="OrthoDB" id="1658288at2759"/>
<dbReference type="PANTHER" id="PTHR10039">
    <property type="entry name" value="AMELOGENIN"/>
    <property type="match status" value="1"/>
</dbReference>
<dbReference type="OMA" id="CELARRC"/>
<evidence type="ECO:0000256" key="1">
    <source>
        <dbReference type="ARBA" id="ARBA00022737"/>
    </source>
</evidence>
<keyword evidence="5" id="KW-1185">Reference proteome</keyword>
<dbReference type="SMART" id="SM00382">
    <property type="entry name" value="AAA"/>
    <property type="match status" value="1"/>
</dbReference>
<gene>
    <name evidence="4" type="ORF">SAMD00023353_0500860</name>
</gene>
<sequence length="1100" mass="124592">MEVIGLVAAIPGLIEITRKTISVTRELANQKSFLKKITELLDLLGFIERILQDVLNRLKPSDAHHTNLSYLNTVVQSLEGELISLHDLLQPLAAGPNRIAKALKRARLLIPGLEKKIDRYHERLEKASSLLATAITAQGRDIVEETLLISRSNMLLKLNDVLLPCEHSFIPPNLQGTCEWIWSHPAFCQWQRDPTGSAPVVNKDQIVCIYGQKGCGKSVLAASIANKLNSPTNLAVGFSFWAGSQNQQKLIAFLRTLLWHLIQRLPDDKVSQLSKLLLESLPFTENSLEDLVSLAAKTMKSRVYCVVDGIDESVDDWSRPDTGGLRLVLGLARRHANLRIALLGRDASMRSATSLIPLRIEITEELIRPDINRFIMHHLDSSLKIPDPGTRQLIQDTLQENSRVMFLWVSLIFGELNRCQLRRDVALALQQIPQDLDREYHRLFLRLQDRLGGRRNRPSLSMERARCLLSWIIAAPEPLTYEELRCAFAISQCPNTEYDQYLLSEEGIMDTCGDFIRVSDGRYHMIHASIAEFLTRSTELWQDEDRVIDYFRIDVLHSQSQMCLECITYFQRIDLGYPLVEASTAMACACLPIFSCALKFALGYIARTYESEHHKRVVWERIEEFMTTPRFYSLVEYGWLIFQNEPDPSSDQYKEILDFISWMGIEESLDRFTILSLIGTRFQQELARRETVFGLDDPRCRTWRSLVGAFMATPESGLASGLSHVTGSIQAEGTELTELAPNNNANRTRQASNGDVGRATEHTAILKVGENLAADVHVSRILSRAVPDFTMIIPKLLPVPVLIFLASRQTDREREEQYLSSALERLTGADSFLEAYCAMRLAMCRFGRGEALEIVEGLLNRCRQIAMKLSPSLHVDMLLCSTLKYLSRALMYHGEGSEAKLTKMQGIYGELQQRLSVGPTKGYLSTRLERKLYLPLFWGGWEAEVLAKVANYHTWAQGATYNMKAVSIVDSDIRLHSKSGRVRVKASVIAHKAKSWALFRQWDESGGEIGCELARRCEAACWETLRSAKFPNLVKYRAQQWSPLISYPPNAATMLSLLRQLGQAWGVSRPQRLYSSRPGRSYHMHRYSPCHTSNPNTSPI</sequence>
<name>A0A1S7UK96_ROSNE</name>
<dbReference type="STRING" id="77044.A0A1S7UK96"/>
<accession>A0A1S7UK96</accession>
<dbReference type="AlphaFoldDB" id="A0A1S7UK96"/>
<protein>
    <submittedName>
        <fullName evidence="4">Putative tetratricopeptide-like helical</fullName>
    </submittedName>
</protein>
<dbReference type="PANTHER" id="PTHR10039:SF17">
    <property type="entry name" value="FUNGAL STAND N-TERMINAL GOODBYE DOMAIN-CONTAINING PROTEIN-RELATED"/>
    <property type="match status" value="1"/>
</dbReference>
<dbReference type="SUPFAM" id="SSF52540">
    <property type="entry name" value="P-loop containing nucleoside triphosphate hydrolases"/>
    <property type="match status" value="1"/>
</dbReference>
<evidence type="ECO:0000313" key="4">
    <source>
        <dbReference type="EMBL" id="GAP83694.2"/>
    </source>
</evidence>
<dbReference type="InterPro" id="IPR027417">
    <property type="entry name" value="P-loop_NTPase"/>
</dbReference>
<reference evidence="4" key="1">
    <citation type="submission" date="2016-03" db="EMBL/GenBank/DDBJ databases">
        <title>Draft genome sequence of Rosellinia necatrix.</title>
        <authorList>
            <person name="Kanematsu S."/>
        </authorList>
    </citation>
    <scope>NUCLEOTIDE SEQUENCE [LARGE SCALE GENOMIC DNA]</scope>
    <source>
        <strain evidence="4">W97</strain>
    </source>
</reference>
<evidence type="ECO:0000259" key="3">
    <source>
        <dbReference type="SMART" id="SM00382"/>
    </source>
</evidence>
<proteinExistence type="predicted"/>
<organism evidence="4">
    <name type="scientific">Rosellinia necatrix</name>
    <name type="common">White root-rot fungus</name>
    <dbReference type="NCBI Taxonomy" id="77044"/>
    <lineage>
        <taxon>Eukaryota</taxon>
        <taxon>Fungi</taxon>
        <taxon>Dikarya</taxon>
        <taxon>Ascomycota</taxon>
        <taxon>Pezizomycotina</taxon>
        <taxon>Sordariomycetes</taxon>
        <taxon>Xylariomycetidae</taxon>
        <taxon>Xylariales</taxon>
        <taxon>Xylariaceae</taxon>
        <taxon>Rosellinia</taxon>
    </lineage>
</organism>
<dbReference type="Proteomes" id="UP000054516">
    <property type="component" value="Unassembled WGS sequence"/>
</dbReference>
<feature type="domain" description="AAA+ ATPase" evidence="3">
    <location>
        <begin position="203"/>
        <end position="361"/>
    </location>
</feature>
<dbReference type="Pfam" id="PF24883">
    <property type="entry name" value="NPHP3_N"/>
    <property type="match status" value="1"/>
</dbReference>
<dbReference type="InterPro" id="IPR003593">
    <property type="entry name" value="AAA+_ATPase"/>
</dbReference>
<evidence type="ECO:0000313" key="5">
    <source>
        <dbReference type="Proteomes" id="UP000054516"/>
    </source>
</evidence>
<dbReference type="InterPro" id="IPR056884">
    <property type="entry name" value="NPHP3-like_N"/>
</dbReference>
<dbReference type="Gene3D" id="3.40.50.300">
    <property type="entry name" value="P-loop containing nucleotide triphosphate hydrolases"/>
    <property type="match status" value="1"/>
</dbReference>
<evidence type="ECO:0000256" key="2">
    <source>
        <dbReference type="SAM" id="MobiDB-lite"/>
    </source>
</evidence>
<feature type="region of interest" description="Disordered" evidence="2">
    <location>
        <begin position="1076"/>
        <end position="1100"/>
    </location>
</feature>
<dbReference type="EMBL" id="DF977450">
    <property type="protein sequence ID" value="GAP83694.2"/>
    <property type="molecule type" value="Genomic_DNA"/>
</dbReference>
<feature type="compositionally biased region" description="Polar residues" evidence="2">
    <location>
        <begin position="1090"/>
        <end position="1100"/>
    </location>
</feature>
<keyword evidence="1" id="KW-0677">Repeat</keyword>